<reference evidence="2" key="2">
    <citation type="submission" date="2020-06" db="EMBL/GenBank/DDBJ databases">
        <title>Helianthus annuus Genome sequencing and assembly Release 2.</title>
        <authorList>
            <person name="Gouzy J."/>
            <person name="Langlade N."/>
            <person name="Munos S."/>
        </authorList>
    </citation>
    <scope>NUCLEOTIDE SEQUENCE</scope>
    <source>
        <tissue evidence="2">Leaves</tissue>
    </source>
</reference>
<sequence length="168" mass="19314">MENIRAAVERLAKEKVEFETYKMTEEWVAVVVHIQVWSLTKLLSQERKIWNEACVREDEKIYRLRQEIMNLKAANAGLEKREVAKVAAMKEAIVARTTTAKAKEKANLARNRIEEKARKDLQAHEVALAEVNRGLVEAEVGQLRLKKTISGCLISMSRLLPSLMMQRR</sequence>
<proteinExistence type="predicted"/>
<dbReference type="EMBL" id="MNCJ02000319">
    <property type="protein sequence ID" value="KAF5810524.1"/>
    <property type="molecule type" value="Genomic_DNA"/>
</dbReference>
<dbReference type="Proteomes" id="UP000215914">
    <property type="component" value="Unassembled WGS sequence"/>
</dbReference>
<comment type="caution">
    <text evidence="2">The sequence shown here is derived from an EMBL/GenBank/DDBJ whole genome shotgun (WGS) entry which is preliminary data.</text>
</comment>
<feature type="coiled-coil region" evidence="1">
    <location>
        <begin position="61"/>
        <end position="119"/>
    </location>
</feature>
<protein>
    <submittedName>
        <fullName evidence="2">Uncharacterized protein</fullName>
    </submittedName>
</protein>
<name>A0A9K3J8R2_HELAN</name>
<gene>
    <name evidence="2" type="ORF">HanXRQr2_Chr04g0170521</name>
</gene>
<evidence type="ECO:0000256" key="1">
    <source>
        <dbReference type="SAM" id="Coils"/>
    </source>
</evidence>
<keyword evidence="3" id="KW-1185">Reference proteome</keyword>
<dbReference type="AlphaFoldDB" id="A0A9K3J8R2"/>
<dbReference type="Gramene" id="mRNA:HanXRQr2_Chr04g0170521">
    <property type="protein sequence ID" value="mRNA:HanXRQr2_Chr04g0170521"/>
    <property type="gene ID" value="HanXRQr2_Chr04g0170521"/>
</dbReference>
<accession>A0A9K3J8R2</accession>
<evidence type="ECO:0000313" key="3">
    <source>
        <dbReference type="Proteomes" id="UP000215914"/>
    </source>
</evidence>
<reference evidence="2" key="1">
    <citation type="journal article" date="2017" name="Nature">
        <title>The sunflower genome provides insights into oil metabolism, flowering and Asterid evolution.</title>
        <authorList>
            <person name="Badouin H."/>
            <person name="Gouzy J."/>
            <person name="Grassa C.J."/>
            <person name="Murat F."/>
            <person name="Staton S.E."/>
            <person name="Cottret L."/>
            <person name="Lelandais-Briere C."/>
            <person name="Owens G.L."/>
            <person name="Carrere S."/>
            <person name="Mayjonade B."/>
            <person name="Legrand L."/>
            <person name="Gill N."/>
            <person name="Kane N.C."/>
            <person name="Bowers J.E."/>
            <person name="Hubner S."/>
            <person name="Bellec A."/>
            <person name="Berard A."/>
            <person name="Berges H."/>
            <person name="Blanchet N."/>
            <person name="Boniface M.C."/>
            <person name="Brunel D."/>
            <person name="Catrice O."/>
            <person name="Chaidir N."/>
            <person name="Claudel C."/>
            <person name="Donnadieu C."/>
            <person name="Faraut T."/>
            <person name="Fievet G."/>
            <person name="Helmstetter N."/>
            <person name="King M."/>
            <person name="Knapp S.J."/>
            <person name="Lai Z."/>
            <person name="Le Paslier M.C."/>
            <person name="Lippi Y."/>
            <person name="Lorenzon L."/>
            <person name="Mandel J.R."/>
            <person name="Marage G."/>
            <person name="Marchand G."/>
            <person name="Marquand E."/>
            <person name="Bret-Mestries E."/>
            <person name="Morien E."/>
            <person name="Nambeesan S."/>
            <person name="Nguyen T."/>
            <person name="Pegot-Espagnet P."/>
            <person name="Pouilly N."/>
            <person name="Raftis F."/>
            <person name="Sallet E."/>
            <person name="Schiex T."/>
            <person name="Thomas J."/>
            <person name="Vandecasteele C."/>
            <person name="Vares D."/>
            <person name="Vear F."/>
            <person name="Vautrin S."/>
            <person name="Crespi M."/>
            <person name="Mangin B."/>
            <person name="Burke J.M."/>
            <person name="Salse J."/>
            <person name="Munos S."/>
            <person name="Vincourt P."/>
            <person name="Rieseberg L.H."/>
            <person name="Langlade N.B."/>
        </authorList>
    </citation>
    <scope>NUCLEOTIDE SEQUENCE</scope>
    <source>
        <tissue evidence="2">Leaves</tissue>
    </source>
</reference>
<keyword evidence="1" id="KW-0175">Coiled coil</keyword>
<organism evidence="2 3">
    <name type="scientific">Helianthus annuus</name>
    <name type="common">Common sunflower</name>
    <dbReference type="NCBI Taxonomy" id="4232"/>
    <lineage>
        <taxon>Eukaryota</taxon>
        <taxon>Viridiplantae</taxon>
        <taxon>Streptophyta</taxon>
        <taxon>Embryophyta</taxon>
        <taxon>Tracheophyta</taxon>
        <taxon>Spermatophyta</taxon>
        <taxon>Magnoliopsida</taxon>
        <taxon>eudicotyledons</taxon>
        <taxon>Gunneridae</taxon>
        <taxon>Pentapetalae</taxon>
        <taxon>asterids</taxon>
        <taxon>campanulids</taxon>
        <taxon>Asterales</taxon>
        <taxon>Asteraceae</taxon>
        <taxon>Asteroideae</taxon>
        <taxon>Heliantheae alliance</taxon>
        <taxon>Heliantheae</taxon>
        <taxon>Helianthus</taxon>
    </lineage>
</organism>
<evidence type="ECO:0000313" key="2">
    <source>
        <dbReference type="EMBL" id="KAF5810524.1"/>
    </source>
</evidence>